<gene>
    <name evidence="1" type="ordered locus">Fnod_0039</name>
</gene>
<dbReference type="EMBL" id="CP000771">
    <property type="protein sequence ID" value="ABS59910.1"/>
    <property type="molecule type" value="Genomic_DNA"/>
</dbReference>
<dbReference type="InterPro" id="IPR029017">
    <property type="entry name" value="Enolase-like_N"/>
</dbReference>
<dbReference type="eggNOG" id="COG4948">
    <property type="taxonomic scope" value="Bacteria"/>
</dbReference>
<dbReference type="RefSeq" id="WP_011993233.1">
    <property type="nucleotide sequence ID" value="NC_009718.1"/>
</dbReference>
<dbReference type="AlphaFoldDB" id="A7HJ27"/>
<keyword evidence="2" id="KW-1185">Reference proteome</keyword>
<reference evidence="1 2" key="1">
    <citation type="submission" date="2007-07" db="EMBL/GenBank/DDBJ databases">
        <title>Complete sequence of Fervidobacterium nodosum Rt17-B1.</title>
        <authorList>
            <consortium name="US DOE Joint Genome Institute"/>
            <person name="Copeland A."/>
            <person name="Lucas S."/>
            <person name="Lapidus A."/>
            <person name="Barry K."/>
            <person name="Glavina del Rio T."/>
            <person name="Dalin E."/>
            <person name="Tice H."/>
            <person name="Pitluck S."/>
            <person name="Saunders E."/>
            <person name="Brettin T."/>
            <person name="Bruce D."/>
            <person name="Detter J.C."/>
            <person name="Han C."/>
            <person name="Schmutz J."/>
            <person name="Larimer F."/>
            <person name="Land M."/>
            <person name="Hauser L."/>
            <person name="Kyrpides N."/>
            <person name="Mikhailova N."/>
            <person name="Nelson K."/>
            <person name="Gogarten J.P."/>
            <person name="Noll K."/>
            <person name="Richardson P."/>
        </authorList>
    </citation>
    <scope>NUCLEOTIDE SEQUENCE [LARGE SCALE GENOMIC DNA]</scope>
    <source>
        <strain evidence="2">ATCC 35602 / DSM 5306 / Rt17-B1</strain>
    </source>
</reference>
<protein>
    <submittedName>
        <fullName evidence="1">Uncharacterized protein</fullName>
    </submittedName>
</protein>
<proteinExistence type="predicted"/>
<dbReference type="SUPFAM" id="SSF54826">
    <property type="entry name" value="Enolase N-terminal domain-like"/>
    <property type="match status" value="1"/>
</dbReference>
<dbReference type="KEGG" id="fno:Fnod_0039"/>
<sequence length="179" mass="20758">MKFFYNIERIENYEYIVVKVEENNISGTGAILPIRRKGENYKIFMGVIEEYRTIIEHSKAEDVFLISKILEKHFPNHPKVVFGIQAAMLSLFSKKYQFNLNQLIGGPEVPKNEKCGELVFPEELGDVMLAKYVNFIDSETKSDKTFVMTRYPKDEMGEVLSALSTNYKNLEVVSWKELL</sequence>
<dbReference type="HOGENOM" id="CLU_1509917_0_0_0"/>
<reference evidence="1 2" key="2">
    <citation type="journal article" date="2009" name="Proc. Natl. Acad. Sci. U.S.A.">
        <title>On the chimeric nature, thermophilic origin, and phylogenetic placement of the Thermotogales.</title>
        <authorList>
            <person name="Zhaxybayeva O."/>
            <person name="Swithers K.S."/>
            <person name="Lapierre P."/>
            <person name="Fournier G.P."/>
            <person name="Bickhart D.M."/>
            <person name="DeBoy R.T."/>
            <person name="Nelson K.E."/>
            <person name="Nesbo C.L."/>
            <person name="Doolittle W.F."/>
            <person name="Gogarten J.P."/>
            <person name="Noll K.M."/>
        </authorList>
    </citation>
    <scope>NUCLEOTIDE SEQUENCE [LARGE SCALE GENOMIC DNA]</scope>
    <source>
        <strain evidence="2">ATCC 35602 / DSM 5306 / Rt17-B1</strain>
    </source>
</reference>
<organism evidence="1 2">
    <name type="scientific">Fervidobacterium nodosum (strain ATCC 35602 / DSM 5306 / Rt17-B1)</name>
    <dbReference type="NCBI Taxonomy" id="381764"/>
    <lineage>
        <taxon>Bacteria</taxon>
        <taxon>Thermotogati</taxon>
        <taxon>Thermotogota</taxon>
        <taxon>Thermotogae</taxon>
        <taxon>Thermotogales</taxon>
        <taxon>Fervidobacteriaceae</taxon>
        <taxon>Fervidobacterium</taxon>
    </lineage>
</organism>
<dbReference type="OrthoDB" id="37477at2"/>
<dbReference type="STRING" id="381764.Fnod_0039"/>
<evidence type="ECO:0000313" key="1">
    <source>
        <dbReference type="EMBL" id="ABS59910.1"/>
    </source>
</evidence>
<dbReference type="Gene3D" id="3.30.390.10">
    <property type="entry name" value="Enolase-like, N-terminal domain"/>
    <property type="match status" value="1"/>
</dbReference>
<name>A7HJ27_FERNB</name>
<evidence type="ECO:0000313" key="2">
    <source>
        <dbReference type="Proteomes" id="UP000002415"/>
    </source>
</evidence>
<accession>A7HJ27</accession>
<dbReference type="Proteomes" id="UP000002415">
    <property type="component" value="Chromosome"/>
</dbReference>